<proteinExistence type="predicted"/>
<reference evidence="4 5" key="1">
    <citation type="submission" date="2024-04" db="EMBL/GenBank/DDBJ databases">
        <title>Isolation of an actinomycete strain from pig manure.</title>
        <authorList>
            <person name="Gong T."/>
            <person name="Yu Z."/>
            <person name="An M."/>
            <person name="Wei C."/>
            <person name="Yang W."/>
            <person name="Liu L."/>
        </authorList>
    </citation>
    <scope>NUCLEOTIDE SEQUENCE [LARGE SCALE GENOMIC DNA]</scope>
    <source>
        <strain evidence="4 5">ZF39</strain>
    </source>
</reference>
<keyword evidence="5" id="KW-1185">Reference proteome</keyword>
<name>A0ABZ3FM21_9ACTN</name>
<evidence type="ECO:0000256" key="2">
    <source>
        <dbReference type="PROSITE-ProRule" id="PRU00335"/>
    </source>
</evidence>
<dbReference type="SUPFAM" id="SSF46689">
    <property type="entry name" value="Homeodomain-like"/>
    <property type="match status" value="1"/>
</dbReference>
<protein>
    <submittedName>
        <fullName evidence="4">TetR/AcrR family transcriptional regulator</fullName>
    </submittedName>
</protein>
<feature type="domain" description="HTH tetR-type" evidence="3">
    <location>
        <begin position="15"/>
        <end position="75"/>
    </location>
</feature>
<evidence type="ECO:0000313" key="4">
    <source>
        <dbReference type="EMBL" id="XAN05875.1"/>
    </source>
</evidence>
<evidence type="ECO:0000313" key="5">
    <source>
        <dbReference type="Proteomes" id="UP001442841"/>
    </source>
</evidence>
<dbReference type="InterPro" id="IPR001647">
    <property type="entry name" value="HTH_TetR"/>
</dbReference>
<dbReference type="Proteomes" id="UP001442841">
    <property type="component" value="Chromosome"/>
</dbReference>
<feature type="DNA-binding region" description="H-T-H motif" evidence="2">
    <location>
        <begin position="38"/>
        <end position="57"/>
    </location>
</feature>
<dbReference type="InterPro" id="IPR009057">
    <property type="entry name" value="Homeodomain-like_sf"/>
</dbReference>
<organism evidence="4 5">
    <name type="scientific">Ammonicoccus fulvus</name>
    <dbReference type="NCBI Taxonomy" id="3138240"/>
    <lineage>
        <taxon>Bacteria</taxon>
        <taxon>Bacillati</taxon>
        <taxon>Actinomycetota</taxon>
        <taxon>Actinomycetes</taxon>
        <taxon>Propionibacteriales</taxon>
        <taxon>Propionibacteriaceae</taxon>
        <taxon>Ammonicoccus</taxon>
    </lineage>
</organism>
<sequence>MARAYNNEQRAEAARETRARILAAAYDLLTHASYASFSIAALAEKAGVSPQTIYNSIGGKSVVLKACYDVTLAGDDEPVAMSDRPQFRAMFEAADGGAFLRAYAEWCRVVSERVGPILAPLYAAGDERGIGEFFRTIERERRIGTTHAITALRDRHGLCEGLELDPAIDATWTLNSPEIWDRLTRRCGWTADDYQRWLERQLRAALL</sequence>
<evidence type="ECO:0000256" key="1">
    <source>
        <dbReference type="ARBA" id="ARBA00023125"/>
    </source>
</evidence>
<accession>A0ABZ3FM21</accession>
<dbReference type="PROSITE" id="PS50977">
    <property type="entry name" value="HTH_TETR_2"/>
    <property type="match status" value="1"/>
</dbReference>
<keyword evidence="1 2" id="KW-0238">DNA-binding</keyword>
<gene>
    <name evidence="4" type="ORF">AADG42_00650</name>
</gene>
<evidence type="ECO:0000259" key="3">
    <source>
        <dbReference type="PROSITE" id="PS50977"/>
    </source>
</evidence>
<dbReference type="Pfam" id="PF00440">
    <property type="entry name" value="TetR_N"/>
    <property type="match status" value="1"/>
</dbReference>
<dbReference type="RefSeq" id="WP_425307310.1">
    <property type="nucleotide sequence ID" value="NZ_CP154795.1"/>
</dbReference>
<dbReference type="EMBL" id="CP154795">
    <property type="protein sequence ID" value="XAN05875.1"/>
    <property type="molecule type" value="Genomic_DNA"/>
</dbReference>
<dbReference type="Gene3D" id="1.10.357.10">
    <property type="entry name" value="Tetracycline Repressor, domain 2"/>
    <property type="match status" value="1"/>
</dbReference>